<sequence length="107" mass="12499">MEGSLFLTLITLAMTYFCFGRTALCLFYSCSSVENLSYDFNLWIMKDYGVKESWNKLFNIQSTDLYPITPKYGFSYCEVRPKNHMANGLNIIWIITKSTCLVFTRVR</sequence>
<keyword evidence="2" id="KW-1185">Reference proteome</keyword>
<evidence type="ECO:0000313" key="2">
    <source>
        <dbReference type="Proteomes" id="UP000824120"/>
    </source>
</evidence>
<proteinExistence type="predicted"/>
<organism evidence="1 2">
    <name type="scientific">Solanum commersonii</name>
    <name type="common">Commerson's wild potato</name>
    <name type="synonym">Commerson's nightshade</name>
    <dbReference type="NCBI Taxonomy" id="4109"/>
    <lineage>
        <taxon>Eukaryota</taxon>
        <taxon>Viridiplantae</taxon>
        <taxon>Streptophyta</taxon>
        <taxon>Embryophyta</taxon>
        <taxon>Tracheophyta</taxon>
        <taxon>Spermatophyta</taxon>
        <taxon>Magnoliopsida</taxon>
        <taxon>eudicotyledons</taxon>
        <taxon>Gunneridae</taxon>
        <taxon>Pentapetalae</taxon>
        <taxon>asterids</taxon>
        <taxon>lamiids</taxon>
        <taxon>Solanales</taxon>
        <taxon>Solanaceae</taxon>
        <taxon>Solanoideae</taxon>
        <taxon>Solaneae</taxon>
        <taxon>Solanum</taxon>
    </lineage>
</organism>
<accession>A0A9J5WAT3</accession>
<evidence type="ECO:0000313" key="1">
    <source>
        <dbReference type="EMBL" id="KAG5572062.1"/>
    </source>
</evidence>
<dbReference type="OrthoDB" id="591557at2759"/>
<reference evidence="1 2" key="1">
    <citation type="submission" date="2020-09" db="EMBL/GenBank/DDBJ databases">
        <title>De no assembly of potato wild relative species, Solanum commersonii.</title>
        <authorList>
            <person name="Cho K."/>
        </authorList>
    </citation>
    <scope>NUCLEOTIDE SEQUENCE [LARGE SCALE GENOMIC DNA]</scope>
    <source>
        <strain evidence="1">LZ3.2</strain>
        <tissue evidence="1">Leaf</tissue>
    </source>
</reference>
<dbReference type="EMBL" id="JACXVP010000012">
    <property type="protein sequence ID" value="KAG5572062.1"/>
    <property type="molecule type" value="Genomic_DNA"/>
</dbReference>
<comment type="caution">
    <text evidence="1">The sequence shown here is derived from an EMBL/GenBank/DDBJ whole genome shotgun (WGS) entry which is preliminary data.</text>
</comment>
<gene>
    <name evidence="1" type="ORF">H5410_061828</name>
</gene>
<protein>
    <submittedName>
        <fullName evidence="1">Uncharacterized protein</fullName>
    </submittedName>
</protein>
<dbReference type="AlphaFoldDB" id="A0A9J5WAT3"/>
<dbReference type="Proteomes" id="UP000824120">
    <property type="component" value="Chromosome 12"/>
</dbReference>
<name>A0A9J5WAT3_SOLCO</name>